<dbReference type="SMART" id="SM00256">
    <property type="entry name" value="FBOX"/>
    <property type="match status" value="1"/>
</dbReference>
<organism evidence="2 3">
    <name type="scientific">Bursaphelenchus okinawaensis</name>
    <dbReference type="NCBI Taxonomy" id="465554"/>
    <lineage>
        <taxon>Eukaryota</taxon>
        <taxon>Metazoa</taxon>
        <taxon>Ecdysozoa</taxon>
        <taxon>Nematoda</taxon>
        <taxon>Chromadorea</taxon>
        <taxon>Rhabditida</taxon>
        <taxon>Tylenchina</taxon>
        <taxon>Tylenchomorpha</taxon>
        <taxon>Aphelenchoidea</taxon>
        <taxon>Aphelenchoididae</taxon>
        <taxon>Bursaphelenchus</taxon>
    </lineage>
</organism>
<evidence type="ECO:0000313" key="3">
    <source>
        <dbReference type="Proteomes" id="UP000614601"/>
    </source>
</evidence>
<dbReference type="SUPFAM" id="SSF81383">
    <property type="entry name" value="F-box domain"/>
    <property type="match status" value="1"/>
</dbReference>
<gene>
    <name evidence="2" type="ORF">BOKJ2_LOCUS9774</name>
</gene>
<protein>
    <recommendedName>
        <fullName evidence="1">F-box domain-containing protein</fullName>
    </recommendedName>
</protein>
<dbReference type="CDD" id="cd09917">
    <property type="entry name" value="F-box_SF"/>
    <property type="match status" value="1"/>
</dbReference>
<accession>A0A811L4Q5</accession>
<dbReference type="OrthoDB" id="5810144at2759"/>
<feature type="domain" description="F-box" evidence="1">
    <location>
        <begin position="2"/>
        <end position="52"/>
    </location>
</feature>
<dbReference type="AlphaFoldDB" id="A0A811L4Q5"/>
<evidence type="ECO:0000313" key="2">
    <source>
        <dbReference type="EMBL" id="CAD5222698.1"/>
    </source>
</evidence>
<comment type="caution">
    <text evidence="2">The sequence shown here is derived from an EMBL/GenBank/DDBJ whole genome shotgun (WGS) entry which is preliminary data.</text>
</comment>
<evidence type="ECO:0000259" key="1">
    <source>
        <dbReference type="PROSITE" id="PS50181"/>
    </source>
</evidence>
<dbReference type="EMBL" id="CAJFDH010000005">
    <property type="protein sequence ID" value="CAD5222698.1"/>
    <property type="molecule type" value="Genomic_DNA"/>
</dbReference>
<proteinExistence type="predicted"/>
<dbReference type="Proteomes" id="UP000614601">
    <property type="component" value="Unassembled WGS sequence"/>
</dbReference>
<sequence>MKPELQYLPPELKMKICENLDVMDYFSLLRTCTTWKKFITRNAERLSTFKCYSLRIEEYSFIRFRFKVTTVGLRNDEQTSLKRFCFRTPEDLGLFLRMVELAQSLILSIKSCVGLQGNFERVCRTANEVSIRIQDHEGIGAPISVKYLADLYSRLDLSAVSIEDLSSTWTENGMELVKALHVSEFLEVRSSVKVGGLKLGDDALDHVSTLPALETIILSTVGSVFSKDAVQRFLSNVGLKTNMYLEFYRVSCSSQDFYRMLKDDLNVIFETDPTRGTFNSFHILFRGYAFYLNIKYFDDSHGIVIPAKR</sequence>
<dbReference type="EMBL" id="CAJFCW020000005">
    <property type="protein sequence ID" value="CAG9116680.1"/>
    <property type="molecule type" value="Genomic_DNA"/>
</dbReference>
<reference evidence="2" key="1">
    <citation type="submission" date="2020-09" db="EMBL/GenBank/DDBJ databases">
        <authorList>
            <person name="Kikuchi T."/>
        </authorList>
    </citation>
    <scope>NUCLEOTIDE SEQUENCE</scope>
    <source>
        <strain evidence="2">SH1</strain>
    </source>
</reference>
<dbReference type="Proteomes" id="UP000783686">
    <property type="component" value="Unassembled WGS sequence"/>
</dbReference>
<name>A0A811L4Q5_9BILA</name>
<dbReference type="PROSITE" id="PS50181">
    <property type="entry name" value="FBOX"/>
    <property type="match status" value="1"/>
</dbReference>
<dbReference type="InterPro" id="IPR036047">
    <property type="entry name" value="F-box-like_dom_sf"/>
</dbReference>
<dbReference type="Pfam" id="PF00646">
    <property type="entry name" value="F-box"/>
    <property type="match status" value="1"/>
</dbReference>
<keyword evidence="3" id="KW-1185">Reference proteome</keyword>
<dbReference type="InterPro" id="IPR001810">
    <property type="entry name" value="F-box_dom"/>
</dbReference>